<dbReference type="Pfam" id="PF03747">
    <property type="entry name" value="ADP_ribosyl_GH"/>
    <property type="match status" value="1"/>
</dbReference>
<proteinExistence type="predicted"/>
<comment type="cofactor">
    <cofactor evidence="1">
        <name>Mg(2+)</name>
        <dbReference type="ChEBI" id="CHEBI:18420"/>
    </cofactor>
    <text evidence="1">Binds 2 magnesium ions per subunit.</text>
</comment>
<keyword evidence="1" id="KW-0479">Metal-binding</keyword>
<evidence type="ECO:0000256" key="1">
    <source>
        <dbReference type="PIRSR" id="PIRSR605502-1"/>
    </source>
</evidence>
<sequence length="95" mass="9746">MDPRLSRAYGALGGLALGDALGMPTQALSPAQIHSMYGRITGLVDADESQPYAPGMPAGSVTDDTQQALLIASLLVRGRGSSSGHAHLDASEFAH</sequence>
<reference evidence="2" key="1">
    <citation type="submission" date="2020-04" db="EMBL/GenBank/DDBJ databases">
        <title>Deep metagenomics examines the oral microbiome during advanced dental caries in children, revealing novel taxa and co-occurrences with host molecules.</title>
        <authorList>
            <person name="Baker J.L."/>
            <person name="Morton J.T."/>
            <person name="Dinis M."/>
            <person name="Alvarez R."/>
            <person name="Tran N.C."/>
            <person name="Knight R."/>
            <person name="Edlund A."/>
        </authorList>
    </citation>
    <scope>NUCLEOTIDE SEQUENCE</scope>
    <source>
        <strain evidence="2">JCVI_30_bin.13</strain>
    </source>
</reference>
<name>A0A929WX56_9ACTO</name>
<feature type="non-terminal residue" evidence="2">
    <location>
        <position position="95"/>
    </location>
</feature>
<comment type="caution">
    <text evidence="2">The sequence shown here is derived from an EMBL/GenBank/DDBJ whole genome shotgun (WGS) entry which is preliminary data.</text>
</comment>
<evidence type="ECO:0000313" key="3">
    <source>
        <dbReference type="Proteomes" id="UP000759246"/>
    </source>
</evidence>
<dbReference type="Gene3D" id="1.10.4080.10">
    <property type="entry name" value="ADP-ribosylation/Crystallin J1"/>
    <property type="match status" value="1"/>
</dbReference>
<dbReference type="EMBL" id="JABZGF010000517">
    <property type="protein sequence ID" value="MBF0967496.1"/>
    <property type="molecule type" value="Genomic_DNA"/>
</dbReference>
<accession>A0A929WX56</accession>
<feature type="binding site" evidence="1">
    <location>
        <position position="63"/>
    </location>
    <ligand>
        <name>Mg(2+)</name>
        <dbReference type="ChEBI" id="CHEBI:18420"/>
        <label>1</label>
    </ligand>
</feature>
<organism evidence="2 3">
    <name type="scientific">Actinomyces bouchesdurhonensis</name>
    <dbReference type="NCBI Taxonomy" id="1852361"/>
    <lineage>
        <taxon>Bacteria</taxon>
        <taxon>Bacillati</taxon>
        <taxon>Actinomycetota</taxon>
        <taxon>Actinomycetes</taxon>
        <taxon>Actinomycetales</taxon>
        <taxon>Actinomycetaceae</taxon>
        <taxon>Actinomyces</taxon>
    </lineage>
</organism>
<dbReference type="AlphaFoldDB" id="A0A929WX56"/>
<feature type="binding site" evidence="1">
    <location>
        <position position="64"/>
    </location>
    <ligand>
        <name>Mg(2+)</name>
        <dbReference type="ChEBI" id="CHEBI:18420"/>
        <label>1</label>
    </ligand>
</feature>
<keyword evidence="1" id="KW-0460">Magnesium</keyword>
<dbReference type="InterPro" id="IPR050792">
    <property type="entry name" value="ADP-ribosylglycohydrolase"/>
</dbReference>
<dbReference type="InterPro" id="IPR005502">
    <property type="entry name" value="Ribosyl_crysJ1"/>
</dbReference>
<dbReference type="Proteomes" id="UP000759246">
    <property type="component" value="Unassembled WGS sequence"/>
</dbReference>
<dbReference type="GO" id="GO:0046872">
    <property type="term" value="F:metal ion binding"/>
    <property type="evidence" value="ECO:0007669"/>
    <property type="project" value="UniProtKB-KW"/>
</dbReference>
<evidence type="ECO:0000313" key="2">
    <source>
        <dbReference type="EMBL" id="MBF0967496.1"/>
    </source>
</evidence>
<dbReference type="PANTHER" id="PTHR16222:SF12">
    <property type="entry name" value="ADP-RIBOSYLGLYCOHYDROLASE-RELATED"/>
    <property type="match status" value="1"/>
</dbReference>
<gene>
    <name evidence="2" type="ORF">HXK09_10275</name>
</gene>
<dbReference type="PANTHER" id="PTHR16222">
    <property type="entry name" value="ADP-RIBOSYLGLYCOHYDROLASE"/>
    <property type="match status" value="1"/>
</dbReference>
<protein>
    <submittedName>
        <fullName evidence="2">ADP-ribosylglycohydrolase family protein</fullName>
    </submittedName>
</protein>
<dbReference type="InterPro" id="IPR036705">
    <property type="entry name" value="Ribosyl_crysJ1_sf"/>
</dbReference>
<dbReference type="SUPFAM" id="SSF101478">
    <property type="entry name" value="ADP-ribosylglycohydrolase"/>
    <property type="match status" value="1"/>
</dbReference>
<feature type="binding site" evidence="1">
    <location>
        <position position="62"/>
    </location>
    <ligand>
        <name>Mg(2+)</name>
        <dbReference type="ChEBI" id="CHEBI:18420"/>
        <label>1</label>
    </ligand>
</feature>